<comment type="caution">
    <text evidence="1">The sequence shown here is derived from an EMBL/GenBank/DDBJ whole genome shotgun (WGS) entry which is preliminary data.</text>
</comment>
<gene>
    <name evidence="1" type="ORF">MLD38_039497</name>
</gene>
<dbReference type="Proteomes" id="UP001057402">
    <property type="component" value="Chromosome 12"/>
</dbReference>
<name>A0ACB9L2B4_9MYRT</name>
<accession>A0ACB9L2B4</accession>
<proteinExistence type="predicted"/>
<keyword evidence="2" id="KW-1185">Reference proteome</keyword>
<dbReference type="EMBL" id="CM042891">
    <property type="protein sequence ID" value="KAI4303919.1"/>
    <property type="molecule type" value="Genomic_DNA"/>
</dbReference>
<sequence>MQSRLESPHRIFPVLCFSRSSCSLAVSFDAKAPLLSSSSSYSFSYTLLAASKKSRCTCLVYSCCAFTWSFGSGSGNCSDAGTSGNRTLRAVQGGTRDPGARSRSSRSGRINRNSSLLPEQRGSDSVQRNFKSNLRKKPSGTDQAPAGNYVRKVSWPDAHGQDIAHVHEFDPSVSDDGELRRVKDSCVCAIQ</sequence>
<reference evidence="2" key="1">
    <citation type="journal article" date="2023" name="Front. Plant Sci.">
        <title>Chromosomal-level genome assembly of Melastoma candidum provides insights into trichome evolution.</title>
        <authorList>
            <person name="Zhong Y."/>
            <person name="Wu W."/>
            <person name="Sun C."/>
            <person name="Zou P."/>
            <person name="Liu Y."/>
            <person name="Dai S."/>
            <person name="Zhou R."/>
        </authorList>
    </citation>
    <scope>NUCLEOTIDE SEQUENCE [LARGE SCALE GENOMIC DNA]</scope>
</reference>
<protein>
    <submittedName>
        <fullName evidence="1">Uncharacterized protein</fullName>
    </submittedName>
</protein>
<evidence type="ECO:0000313" key="2">
    <source>
        <dbReference type="Proteomes" id="UP001057402"/>
    </source>
</evidence>
<evidence type="ECO:0000313" key="1">
    <source>
        <dbReference type="EMBL" id="KAI4303919.1"/>
    </source>
</evidence>
<organism evidence="1 2">
    <name type="scientific">Melastoma candidum</name>
    <dbReference type="NCBI Taxonomy" id="119954"/>
    <lineage>
        <taxon>Eukaryota</taxon>
        <taxon>Viridiplantae</taxon>
        <taxon>Streptophyta</taxon>
        <taxon>Embryophyta</taxon>
        <taxon>Tracheophyta</taxon>
        <taxon>Spermatophyta</taxon>
        <taxon>Magnoliopsida</taxon>
        <taxon>eudicotyledons</taxon>
        <taxon>Gunneridae</taxon>
        <taxon>Pentapetalae</taxon>
        <taxon>rosids</taxon>
        <taxon>malvids</taxon>
        <taxon>Myrtales</taxon>
        <taxon>Melastomataceae</taxon>
        <taxon>Melastomatoideae</taxon>
        <taxon>Melastomateae</taxon>
        <taxon>Melastoma</taxon>
    </lineage>
</organism>